<dbReference type="SUPFAM" id="SSF63829">
    <property type="entry name" value="Calcium-dependent phosphotriesterase"/>
    <property type="match status" value="1"/>
</dbReference>
<dbReference type="CDD" id="cd00082">
    <property type="entry name" value="HisKA"/>
    <property type="match status" value="1"/>
</dbReference>
<feature type="domain" description="PAS" evidence="7">
    <location>
        <begin position="781"/>
        <end position="823"/>
    </location>
</feature>
<dbReference type="Gene3D" id="1.10.287.130">
    <property type="match status" value="1"/>
</dbReference>
<dbReference type="InterPro" id="IPR003661">
    <property type="entry name" value="HisK_dim/P_dom"/>
</dbReference>
<dbReference type="InterPro" id="IPR004358">
    <property type="entry name" value="Sig_transdc_His_kin-like_C"/>
</dbReference>
<dbReference type="EMBL" id="JBHLWI010000041">
    <property type="protein sequence ID" value="MFC0264043.1"/>
    <property type="molecule type" value="Genomic_DNA"/>
</dbReference>
<keyword evidence="5" id="KW-0732">Signal</keyword>
<dbReference type="PANTHER" id="PTHR43547:SF2">
    <property type="entry name" value="HYBRID SIGNAL TRANSDUCTION HISTIDINE KINASE C"/>
    <property type="match status" value="1"/>
</dbReference>
<dbReference type="SMART" id="SM00388">
    <property type="entry name" value="HisKA"/>
    <property type="match status" value="1"/>
</dbReference>
<name>A0ABV6FW31_9BACT</name>
<feature type="domain" description="Histidine kinase" evidence="6">
    <location>
        <begin position="926"/>
        <end position="1142"/>
    </location>
</feature>
<keyword evidence="4" id="KW-0472">Membrane</keyword>
<keyword evidence="9" id="KW-1185">Reference proteome</keyword>
<dbReference type="InterPro" id="IPR036890">
    <property type="entry name" value="HATPase_C_sf"/>
</dbReference>
<keyword evidence="4" id="KW-0812">Transmembrane</keyword>
<proteinExistence type="predicted"/>
<dbReference type="SMART" id="SM00091">
    <property type="entry name" value="PAS"/>
    <property type="match status" value="1"/>
</dbReference>
<dbReference type="Pfam" id="PF07494">
    <property type="entry name" value="Reg_prop"/>
    <property type="match status" value="1"/>
</dbReference>
<dbReference type="Proteomes" id="UP001589797">
    <property type="component" value="Unassembled WGS sequence"/>
</dbReference>
<dbReference type="SUPFAM" id="SSF55874">
    <property type="entry name" value="ATPase domain of HSP90 chaperone/DNA topoisomerase II/histidine kinase"/>
    <property type="match status" value="1"/>
</dbReference>
<dbReference type="InterPro" id="IPR005467">
    <property type="entry name" value="His_kinase_dom"/>
</dbReference>
<organism evidence="8 9">
    <name type="scientific">Fontibacter flavus</name>
    <dbReference type="NCBI Taxonomy" id="654838"/>
    <lineage>
        <taxon>Bacteria</taxon>
        <taxon>Pseudomonadati</taxon>
        <taxon>Bacteroidota</taxon>
        <taxon>Cytophagia</taxon>
        <taxon>Cytophagales</taxon>
        <taxon>Cyclobacteriaceae</taxon>
        <taxon>Fontibacter</taxon>
    </lineage>
</organism>
<dbReference type="InterPro" id="IPR000014">
    <property type="entry name" value="PAS"/>
</dbReference>
<dbReference type="PRINTS" id="PR00344">
    <property type="entry name" value="BCTRLSENSOR"/>
</dbReference>
<evidence type="ECO:0000259" key="6">
    <source>
        <dbReference type="PROSITE" id="PS50109"/>
    </source>
</evidence>
<reference evidence="8 9" key="1">
    <citation type="submission" date="2024-09" db="EMBL/GenBank/DDBJ databases">
        <authorList>
            <person name="Sun Q."/>
            <person name="Mori K."/>
        </authorList>
    </citation>
    <scope>NUCLEOTIDE SEQUENCE [LARGE SCALE GENOMIC DNA]</scope>
    <source>
        <strain evidence="8 9">CCM 7650</strain>
    </source>
</reference>
<dbReference type="InterPro" id="IPR013783">
    <property type="entry name" value="Ig-like_fold"/>
</dbReference>
<comment type="caution">
    <text evidence="8">The sequence shown here is derived from an EMBL/GenBank/DDBJ whole genome shotgun (WGS) entry which is preliminary data.</text>
</comment>
<keyword evidence="4" id="KW-1133">Transmembrane helix</keyword>
<dbReference type="Pfam" id="PF13188">
    <property type="entry name" value="PAS_8"/>
    <property type="match status" value="1"/>
</dbReference>
<dbReference type="InterPro" id="IPR015943">
    <property type="entry name" value="WD40/YVTN_repeat-like_dom_sf"/>
</dbReference>
<dbReference type="SMART" id="SM00387">
    <property type="entry name" value="HATPase_c"/>
    <property type="match status" value="1"/>
</dbReference>
<sequence length="1143" mass="130254">MKKIFLFFLTLLLSQGVFAQTYPYNYQVRGIDLPSEVIYGIEQDHEGLIWFNTALGVYFSDGFDTYSVPDTIKVNLSSYKGMFKDKEGNIWVYNKLGIPKVYRYFSGGWEEISLPKEVIQESFIYSRFDVAELSGEKWYFLIFKDFIYFSKNFKDWYRKDVVYENLGDYYSLYVEKGKIFLFFEKGTFQFQDQDIKPFKFKGIQTPHHISYVAYDLQKGKYYFLGRDFLASGSSFHEPDELIYSGFLKSNYSAQFFGKLELANGEVFFFLDSQLHKYNPESGRMIEISAFEQLKTHNIYSFLLDREGIIWVGSHRGLINFNSLKFFNYYFPTLLDDEVTAVIKLKENEYLLGYNHGLQLWNENGFETLLVDENLRGLPDKRVTNFSMDKNGIVWFSSNTMGLGRFDPQSRSLEMIKRPDVNFVNSVQVHGDSLYITAGTRVFLSSIFKKGLKHFELEISDNIQDLLGNRNIYIRKVFRDSSNRLVLLVGGNSYADRESIFVGEELVIVVGYDFLEVEGGFLVSTEEGLKIVENGVAREFIVNGESIRRQVYGLLRDSTGRIWAGTDQGIFMIYNNQIKQFDVKSGLAGTETNRAALIEGDQGKILIGTSKGLSILNMQEEKGSIVAPILDITAIKLINAPNVHIPLRKIPFSYNSLAIHYRAITFLQDVDLIVSYKLEGLDEDWVELVNPRNNVLTFNNLPPGDYQLFIKASIDGEIETNILSSERIRILKPLYLQTWFLILLLIALIGIGFLIKTLQAQTKKAGVLEKEVDEKTQKANVSEDQFKNVWESSKDGLMIVSAEGKIIAVNEAFSTLSGVPREELEHGFLGDVFKDSTFYDSQKSKLEAEYAGYEAPSINFEISIPFKSGIREIDYYSSELKTTLDGIPLYLGVFRDVTEKKKYEEGLKFAKEKAEEASRMKSSFLSNMSHEIRTPLNGILGTTENIILQRKKDRELVSQLEIIQESGERLLNTINSILDLSKIESNKIDIKPVQTNINDFVAKIILPLKNLAVRKGLLISVKYETQPFVGMIDTRYLEMIINNIVGNAIKYSNKGLITVRLSGTGGNLFLEVVDQGIGMSEEFLERIFFPFEQESRGYGRNYEGTGLGLAITKNLIDALGGDIKIESVKEKGTKVLVILPLGKN</sequence>
<evidence type="ECO:0000256" key="5">
    <source>
        <dbReference type="SAM" id="SignalP"/>
    </source>
</evidence>
<dbReference type="Pfam" id="PF07495">
    <property type="entry name" value="Y_Y_Y"/>
    <property type="match status" value="1"/>
</dbReference>
<dbReference type="RefSeq" id="WP_382388552.1">
    <property type="nucleotide sequence ID" value="NZ_JBHLWI010000041.1"/>
</dbReference>
<dbReference type="Gene3D" id="2.60.40.10">
    <property type="entry name" value="Immunoglobulins"/>
    <property type="match status" value="1"/>
</dbReference>
<evidence type="ECO:0000256" key="1">
    <source>
        <dbReference type="ARBA" id="ARBA00000085"/>
    </source>
</evidence>
<dbReference type="CDD" id="cd00130">
    <property type="entry name" value="PAS"/>
    <property type="match status" value="1"/>
</dbReference>
<evidence type="ECO:0000313" key="8">
    <source>
        <dbReference type="EMBL" id="MFC0264043.1"/>
    </source>
</evidence>
<keyword evidence="3" id="KW-0597">Phosphoprotein</keyword>
<comment type="catalytic activity">
    <reaction evidence="1">
        <text>ATP + protein L-histidine = ADP + protein N-phospho-L-histidine.</text>
        <dbReference type="EC" id="2.7.13.3"/>
    </reaction>
</comment>
<dbReference type="Gene3D" id="3.30.450.20">
    <property type="entry name" value="PAS domain"/>
    <property type="match status" value="1"/>
</dbReference>
<feature type="transmembrane region" description="Helical" evidence="4">
    <location>
        <begin position="733"/>
        <end position="754"/>
    </location>
</feature>
<dbReference type="PROSITE" id="PS50109">
    <property type="entry name" value="HIS_KIN"/>
    <property type="match status" value="1"/>
</dbReference>
<dbReference type="InterPro" id="IPR011110">
    <property type="entry name" value="Reg_prop"/>
</dbReference>
<protein>
    <recommendedName>
        <fullName evidence="2">histidine kinase</fullName>
        <ecNumber evidence="2">2.7.13.3</ecNumber>
    </recommendedName>
</protein>
<dbReference type="Gene3D" id="2.130.10.10">
    <property type="entry name" value="YVTN repeat-like/Quinoprotein amine dehydrogenase"/>
    <property type="match status" value="3"/>
</dbReference>
<feature type="chain" id="PRO_5046083896" description="histidine kinase" evidence="5">
    <location>
        <begin position="20"/>
        <end position="1143"/>
    </location>
</feature>
<keyword evidence="8" id="KW-0067">ATP-binding</keyword>
<dbReference type="Pfam" id="PF02518">
    <property type="entry name" value="HATPase_c"/>
    <property type="match status" value="1"/>
</dbReference>
<dbReference type="Pfam" id="PF00512">
    <property type="entry name" value="HisKA"/>
    <property type="match status" value="1"/>
</dbReference>
<dbReference type="InterPro" id="IPR003594">
    <property type="entry name" value="HATPase_dom"/>
</dbReference>
<dbReference type="Gene3D" id="3.30.565.10">
    <property type="entry name" value="Histidine kinase-like ATPase, C-terminal domain"/>
    <property type="match status" value="1"/>
</dbReference>
<dbReference type="InterPro" id="IPR011123">
    <property type="entry name" value="Y_Y_Y"/>
</dbReference>
<accession>A0ABV6FW31</accession>
<evidence type="ECO:0000256" key="4">
    <source>
        <dbReference type="SAM" id="Phobius"/>
    </source>
</evidence>
<dbReference type="GO" id="GO:0005524">
    <property type="term" value="F:ATP binding"/>
    <property type="evidence" value="ECO:0007669"/>
    <property type="project" value="UniProtKB-KW"/>
</dbReference>
<evidence type="ECO:0000256" key="3">
    <source>
        <dbReference type="ARBA" id="ARBA00022553"/>
    </source>
</evidence>
<feature type="signal peptide" evidence="5">
    <location>
        <begin position="1"/>
        <end position="19"/>
    </location>
</feature>
<dbReference type="PROSITE" id="PS50112">
    <property type="entry name" value="PAS"/>
    <property type="match status" value="1"/>
</dbReference>
<keyword evidence="8" id="KW-0547">Nucleotide-binding</keyword>
<dbReference type="PANTHER" id="PTHR43547">
    <property type="entry name" value="TWO-COMPONENT HISTIDINE KINASE"/>
    <property type="match status" value="1"/>
</dbReference>
<evidence type="ECO:0000256" key="2">
    <source>
        <dbReference type="ARBA" id="ARBA00012438"/>
    </source>
</evidence>
<evidence type="ECO:0000313" key="9">
    <source>
        <dbReference type="Proteomes" id="UP001589797"/>
    </source>
</evidence>
<dbReference type="EC" id="2.7.13.3" evidence="2"/>
<dbReference type="NCBIfam" id="TIGR00229">
    <property type="entry name" value="sensory_box"/>
    <property type="match status" value="1"/>
</dbReference>
<dbReference type="SUPFAM" id="SSF47384">
    <property type="entry name" value="Homodimeric domain of signal transducing histidine kinase"/>
    <property type="match status" value="1"/>
</dbReference>
<gene>
    <name evidence="8" type="ORF">ACFFIP_15225</name>
</gene>
<evidence type="ECO:0000259" key="7">
    <source>
        <dbReference type="PROSITE" id="PS50112"/>
    </source>
</evidence>
<dbReference type="SUPFAM" id="SSF55785">
    <property type="entry name" value="PYP-like sensor domain (PAS domain)"/>
    <property type="match status" value="1"/>
</dbReference>
<dbReference type="InterPro" id="IPR036097">
    <property type="entry name" value="HisK_dim/P_sf"/>
</dbReference>
<dbReference type="InterPro" id="IPR035965">
    <property type="entry name" value="PAS-like_dom_sf"/>
</dbReference>